<dbReference type="InterPro" id="IPR050351">
    <property type="entry name" value="BphY/WalK/GraS-like"/>
</dbReference>
<keyword evidence="4" id="KW-0418">Kinase</keyword>
<dbReference type="Pfam" id="PF02518">
    <property type="entry name" value="HATPase_c"/>
    <property type="match status" value="1"/>
</dbReference>
<reference evidence="6" key="1">
    <citation type="submission" date="2021-03" db="EMBL/GenBank/DDBJ databases">
        <title>Antimicrobial resistance genes in bacteria isolated from Japanese honey, and their potential for conferring macrolide and lincosamide resistance in the American foulbrood pathogen Paenibacillus larvae.</title>
        <authorList>
            <person name="Okamoto M."/>
            <person name="Kumagai M."/>
            <person name="Kanamori H."/>
            <person name="Takamatsu D."/>
        </authorList>
    </citation>
    <scope>NUCLEOTIDE SEQUENCE</scope>
    <source>
        <strain evidence="6">J40TS1</strain>
    </source>
</reference>
<dbReference type="GO" id="GO:0004673">
    <property type="term" value="F:protein histidine kinase activity"/>
    <property type="evidence" value="ECO:0007669"/>
    <property type="project" value="UniProtKB-EC"/>
</dbReference>
<dbReference type="SUPFAM" id="SSF55874">
    <property type="entry name" value="ATPase domain of HSP90 chaperone/DNA topoisomerase II/histidine kinase"/>
    <property type="match status" value="1"/>
</dbReference>
<dbReference type="RefSeq" id="WP_213514621.1">
    <property type="nucleotide sequence ID" value="NZ_BOSE01000003.1"/>
</dbReference>
<gene>
    <name evidence="6" type="ORF">J40TS1_20040</name>
</gene>
<evidence type="ECO:0000259" key="5">
    <source>
        <dbReference type="Pfam" id="PF02518"/>
    </source>
</evidence>
<dbReference type="InterPro" id="IPR003594">
    <property type="entry name" value="HATPase_dom"/>
</dbReference>
<dbReference type="GO" id="GO:0000156">
    <property type="term" value="F:phosphorelay response regulator activity"/>
    <property type="evidence" value="ECO:0007669"/>
    <property type="project" value="TreeGrafter"/>
</dbReference>
<evidence type="ECO:0000256" key="2">
    <source>
        <dbReference type="ARBA" id="ARBA00012438"/>
    </source>
</evidence>
<organism evidence="6 7">
    <name type="scientific">Paenibacillus montaniterrae</name>
    <dbReference type="NCBI Taxonomy" id="429341"/>
    <lineage>
        <taxon>Bacteria</taxon>
        <taxon>Bacillati</taxon>
        <taxon>Bacillota</taxon>
        <taxon>Bacilli</taxon>
        <taxon>Bacillales</taxon>
        <taxon>Paenibacillaceae</taxon>
        <taxon>Paenibacillus</taxon>
    </lineage>
</organism>
<evidence type="ECO:0000256" key="4">
    <source>
        <dbReference type="ARBA" id="ARBA00022777"/>
    </source>
</evidence>
<dbReference type="InterPro" id="IPR036890">
    <property type="entry name" value="HATPase_C_sf"/>
</dbReference>
<evidence type="ECO:0000313" key="7">
    <source>
        <dbReference type="Proteomes" id="UP000683139"/>
    </source>
</evidence>
<comment type="catalytic activity">
    <reaction evidence="1">
        <text>ATP + protein L-histidine = ADP + protein N-phospho-L-histidine.</text>
        <dbReference type="EC" id="2.7.13.3"/>
    </reaction>
</comment>
<accession>A0A919YNC9</accession>
<comment type="caution">
    <text evidence="6">The sequence shown here is derived from an EMBL/GenBank/DDBJ whole genome shotgun (WGS) entry which is preliminary data.</text>
</comment>
<keyword evidence="7" id="KW-1185">Reference proteome</keyword>
<dbReference type="CDD" id="cd00075">
    <property type="entry name" value="HATPase"/>
    <property type="match status" value="1"/>
</dbReference>
<sequence>MTEKTNFPVLELKGITKQIKHKTLVNNLNCYDWTVGLFKSIKSECLARGFSPELNNTIHVKNTATMCIDFYQLERAIQNILSNCYRYTKNLLSISAEVNNQSFCLRVENDGVVLDASKTEKIFERFYTEESLDAQGHLGLGLYCQNYY</sequence>
<dbReference type="Gene3D" id="3.30.565.10">
    <property type="entry name" value="Histidine kinase-like ATPase, C-terminal domain"/>
    <property type="match status" value="1"/>
</dbReference>
<dbReference type="GO" id="GO:0007234">
    <property type="term" value="P:osmosensory signaling via phosphorelay pathway"/>
    <property type="evidence" value="ECO:0007669"/>
    <property type="project" value="TreeGrafter"/>
</dbReference>
<dbReference type="PANTHER" id="PTHR42878:SF14">
    <property type="entry name" value="OSMOLARITY TWO-COMPONENT SYSTEM PROTEIN SSK1"/>
    <property type="match status" value="1"/>
</dbReference>
<dbReference type="PANTHER" id="PTHR42878">
    <property type="entry name" value="TWO-COMPONENT HISTIDINE KINASE"/>
    <property type="match status" value="1"/>
</dbReference>
<keyword evidence="3" id="KW-0808">Transferase</keyword>
<proteinExistence type="predicted"/>
<dbReference type="EMBL" id="BOSE01000003">
    <property type="protein sequence ID" value="GIP16362.1"/>
    <property type="molecule type" value="Genomic_DNA"/>
</dbReference>
<evidence type="ECO:0000256" key="3">
    <source>
        <dbReference type="ARBA" id="ARBA00022679"/>
    </source>
</evidence>
<protein>
    <recommendedName>
        <fullName evidence="2">histidine kinase</fullName>
        <ecNumber evidence="2">2.7.13.3</ecNumber>
    </recommendedName>
</protein>
<evidence type="ECO:0000313" key="6">
    <source>
        <dbReference type="EMBL" id="GIP16362.1"/>
    </source>
</evidence>
<evidence type="ECO:0000256" key="1">
    <source>
        <dbReference type="ARBA" id="ARBA00000085"/>
    </source>
</evidence>
<dbReference type="EC" id="2.7.13.3" evidence="2"/>
<name>A0A919YNC9_9BACL</name>
<dbReference type="AlphaFoldDB" id="A0A919YNC9"/>
<dbReference type="Proteomes" id="UP000683139">
    <property type="component" value="Unassembled WGS sequence"/>
</dbReference>
<dbReference type="GO" id="GO:0030295">
    <property type="term" value="F:protein kinase activator activity"/>
    <property type="evidence" value="ECO:0007669"/>
    <property type="project" value="TreeGrafter"/>
</dbReference>
<feature type="domain" description="Histidine kinase/HSP90-like ATPase" evidence="5">
    <location>
        <begin position="72"/>
        <end position="143"/>
    </location>
</feature>